<comment type="caution">
    <text evidence="20">The sequence shown here is derived from an EMBL/GenBank/DDBJ whole genome shotgun (WGS) entry which is preliminary data.</text>
</comment>
<keyword evidence="11" id="KW-0325">Glycoprotein</keyword>
<feature type="compositionally biased region" description="Polar residues" evidence="17">
    <location>
        <begin position="156"/>
        <end position="166"/>
    </location>
</feature>
<evidence type="ECO:0000256" key="11">
    <source>
        <dbReference type="ARBA" id="ARBA00023180"/>
    </source>
</evidence>
<dbReference type="PANTHER" id="PTHR24238:SF75">
    <property type="entry name" value="CHOLECYSTOKININ-LIKE RECEPTOR AT 17D1-RELATED"/>
    <property type="match status" value="1"/>
</dbReference>
<dbReference type="InterPro" id="IPR000276">
    <property type="entry name" value="GPCR_Rhodpsn"/>
</dbReference>
<evidence type="ECO:0000256" key="10">
    <source>
        <dbReference type="ARBA" id="ARBA00023170"/>
    </source>
</evidence>
<feature type="transmembrane region" description="Helical" evidence="18">
    <location>
        <begin position="36"/>
        <end position="56"/>
    </location>
</feature>
<keyword evidence="8" id="KW-0564">Palmitate</keyword>
<feature type="compositionally biased region" description="Basic and acidic residues" evidence="17">
    <location>
        <begin position="289"/>
        <end position="306"/>
    </location>
</feature>
<evidence type="ECO:0000256" key="18">
    <source>
        <dbReference type="SAM" id="Phobius"/>
    </source>
</evidence>
<comment type="subcellular location">
    <subcellularLocation>
        <location evidence="1">Cell membrane</location>
        <topology evidence="1">Multi-pass membrane protein</topology>
    </subcellularLocation>
</comment>
<dbReference type="PANTHER" id="PTHR24238">
    <property type="entry name" value="G-PROTEIN COUPLED RECEPTOR"/>
    <property type="match status" value="1"/>
</dbReference>
<keyword evidence="21" id="KW-1185">Reference proteome</keyword>
<feature type="compositionally biased region" description="Low complexity" evidence="17">
    <location>
        <begin position="276"/>
        <end position="288"/>
    </location>
</feature>
<evidence type="ECO:0000256" key="17">
    <source>
        <dbReference type="SAM" id="MobiDB-lite"/>
    </source>
</evidence>
<feature type="compositionally biased region" description="Polar residues" evidence="17">
    <location>
        <begin position="307"/>
        <end position="317"/>
    </location>
</feature>
<keyword evidence="10 16" id="KW-0675">Receptor</keyword>
<dbReference type="SUPFAM" id="SSF81321">
    <property type="entry name" value="Family A G protein-coupled receptor-like"/>
    <property type="match status" value="1"/>
</dbReference>
<evidence type="ECO:0000256" key="1">
    <source>
        <dbReference type="ARBA" id="ARBA00004651"/>
    </source>
</evidence>
<sequence>VSVSVSTFNLVAISLERYSAICNPLTSRAWQTKSHAAKVITATWVVSFILMLPYPISSTLKPFTRLNNSTGHMCRLVWPNDIIQQSWYVSLLLILFLVPGIVMMTAYGLISLELYRGIKFELSNRRPSRERQPSTGSIKPGDSDGCYLQPSKRKSLSLNTGSSAEATSKPMAGRVCGSSNSTSNLMAKKRVIRMLLVIVFLFFLCWTPIFVVNAWQAFDKRSAYRLTGAPISFIHLLSYTSACVNPIIYCFMNKRFRQGILSTFTCCPCLRKRNSRSSTSGRLSGSRVSRGDTCRSKAEEKSHEQNGHTPPSIASTRFSYTGIRASAWSELT</sequence>
<dbReference type="InterPro" id="IPR000314">
    <property type="entry name" value="Gastrin_rcpt"/>
</dbReference>
<dbReference type="Proteomes" id="UP001352852">
    <property type="component" value="Unassembled WGS sequence"/>
</dbReference>
<feature type="transmembrane region" description="Helical" evidence="18">
    <location>
        <begin position="231"/>
        <end position="252"/>
    </location>
</feature>
<evidence type="ECO:0000256" key="5">
    <source>
        <dbReference type="ARBA" id="ARBA00022989"/>
    </source>
</evidence>
<evidence type="ECO:0000256" key="13">
    <source>
        <dbReference type="ARBA" id="ARBA00023288"/>
    </source>
</evidence>
<keyword evidence="5 18" id="KW-1133">Transmembrane helix</keyword>
<protein>
    <recommendedName>
        <fullName evidence="2">Gastrin/cholecystokinin type B receptor</fullName>
    </recommendedName>
    <alternativeName>
        <fullName evidence="15">Cholecystokinin-2 receptor</fullName>
    </alternativeName>
</protein>
<evidence type="ECO:0000313" key="21">
    <source>
        <dbReference type="Proteomes" id="UP001352852"/>
    </source>
</evidence>
<evidence type="ECO:0000256" key="16">
    <source>
        <dbReference type="RuleBase" id="RU000688"/>
    </source>
</evidence>
<keyword evidence="4 16" id="KW-0812">Transmembrane</keyword>
<comment type="function">
    <text evidence="14">Receptor for gastrin and cholecystokinin. The CCK-B receptors occur throughout the central nervous system where they modulate anxiety, analgesia, arousal, and neuroleptic activity. This receptor mediates its action by association with G proteins that activate a phosphatidylinositol-calcium second messenger system.</text>
</comment>
<organism evidence="20 21">
    <name type="scientific">Characodon lateralis</name>
    <dbReference type="NCBI Taxonomy" id="208331"/>
    <lineage>
        <taxon>Eukaryota</taxon>
        <taxon>Metazoa</taxon>
        <taxon>Chordata</taxon>
        <taxon>Craniata</taxon>
        <taxon>Vertebrata</taxon>
        <taxon>Euteleostomi</taxon>
        <taxon>Actinopterygii</taxon>
        <taxon>Neopterygii</taxon>
        <taxon>Teleostei</taxon>
        <taxon>Neoteleostei</taxon>
        <taxon>Acanthomorphata</taxon>
        <taxon>Ovalentaria</taxon>
        <taxon>Atherinomorphae</taxon>
        <taxon>Cyprinodontiformes</taxon>
        <taxon>Goodeidae</taxon>
        <taxon>Characodon</taxon>
    </lineage>
</organism>
<evidence type="ECO:0000256" key="2">
    <source>
        <dbReference type="ARBA" id="ARBA00019090"/>
    </source>
</evidence>
<keyword evidence="12 16" id="KW-0807">Transducer</keyword>
<evidence type="ECO:0000256" key="7">
    <source>
        <dbReference type="ARBA" id="ARBA00023136"/>
    </source>
</evidence>
<proteinExistence type="inferred from homology"/>
<evidence type="ECO:0000313" key="20">
    <source>
        <dbReference type="EMBL" id="MED6271152.1"/>
    </source>
</evidence>
<feature type="non-terminal residue" evidence="20">
    <location>
        <position position="1"/>
    </location>
</feature>
<evidence type="ECO:0000256" key="15">
    <source>
        <dbReference type="ARBA" id="ARBA00031093"/>
    </source>
</evidence>
<dbReference type="PROSITE" id="PS50262">
    <property type="entry name" value="G_PROTEIN_RECEP_F1_2"/>
    <property type="match status" value="1"/>
</dbReference>
<dbReference type="InterPro" id="IPR009126">
    <property type="entry name" value="Cholcskin_rcpt"/>
</dbReference>
<evidence type="ECO:0000256" key="4">
    <source>
        <dbReference type="ARBA" id="ARBA00022692"/>
    </source>
</evidence>
<keyword evidence="6 16" id="KW-0297">G-protein coupled receptor</keyword>
<evidence type="ECO:0000256" key="12">
    <source>
        <dbReference type="ARBA" id="ARBA00023224"/>
    </source>
</evidence>
<dbReference type="Pfam" id="PF00001">
    <property type="entry name" value="7tm_1"/>
    <property type="match status" value="1"/>
</dbReference>
<evidence type="ECO:0000256" key="3">
    <source>
        <dbReference type="ARBA" id="ARBA00022475"/>
    </source>
</evidence>
<evidence type="ECO:0000259" key="19">
    <source>
        <dbReference type="PROSITE" id="PS50262"/>
    </source>
</evidence>
<name>A0ABU7D7K6_9TELE</name>
<keyword evidence="13" id="KW-0449">Lipoprotein</keyword>
<feature type="region of interest" description="Disordered" evidence="17">
    <location>
        <begin position="126"/>
        <end position="177"/>
    </location>
</feature>
<gene>
    <name evidence="20" type="ORF">CHARACLAT_017365</name>
</gene>
<evidence type="ECO:0000256" key="8">
    <source>
        <dbReference type="ARBA" id="ARBA00023139"/>
    </source>
</evidence>
<evidence type="ECO:0000256" key="9">
    <source>
        <dbReference type="ARBA" id="ARBA00023157"/>
    </source>
</evidence>
<keyword evidence="3" id="KW-1003">Cell membrane</keyword>
<dbReference type="PROSITE" id="PS00237">
    <property type="entry name" value="G_PROTEIN_RECEP_F1_1"/>
    <property type="match status" value="1"/>
</dbReference>
<reference evidence="20 21" key="1">
    <citation type="submission" date="2021-06" db="EMBL/GenBank/DDBJ databases">
        <authorList>
            <person name="Palmer J.M."/>
        </authorList>
    </citation>
    <scope>NUCLEOTIDE SEQUENCE [LARGE SCALE GENOMIC DNA]</scope>
    <source>
        <strain evidence="20 21">CL_MEX2019</strain>
        <tissue evidence="20">Muscle</tissue>
    </source>
</reference>
<feature type="transmembrane region" description="Helical" evidence="18">
    <location>
        <begin position="87"/>
        <end position="110"/>
    </location>
</feature>
<feature type="domain" description="G-protein coupled receptors family 1 profile" evidence="19">
    <location>
        <begin position="1"/>
        <end position="249"/>
    </location>
</feature>
<dbReference type="Gene3D" id="1.20.1070.10">
    <property type="entry name" value="Rhodopsin 7-helix transmembrane proteins"/>
    <property type="match status" value="1"/>
</dbReference>
<dbReference type="PRINTS" id="PR00527">
    <property type="entry name" value="GASTRINR"/>
</dbReference>
<feature type="region of interest" description="Disordered" evidence="17">
    <location>
        <begin position="273"/>
        <end position="317"/>
    </location>
</feature>
<keyword evidence="7 18" id="KW-0472">Membrane</keyword>
<evidence type="ECO:0000256" key="6">
    <source>
        <dbReference type="ARBA" id="ARBA00023040"/>
    </source>
</evidence>
<keyword evidence="9" id="KW-1015">Disulfide bond</keyword>
<dbReference type="PRINTS" id="PR01822">
    <property type="entry name" value="CCYSTOKININR"/>
</dbReference>
<accession>A0ABU7D7K6</accession>
<dbReference type="PRINTS" id="PR00237">
    <property type="entry name" value="GPCRRHODOPSN"/>
</dbReference>
<dbReference type="EMBL" id="JAHUTJ010017850">
    <property type="protein sequence ID" value="MED6271152.1"/>
    <property type="molecule type" value="Genomic_DNA"/>
</dbReference>
<dbReference type="InterPro" id="IPR017452">
    <property type="entry name" value="GPCR_Rhodpsn_7TM"/>
</dbReference>
<comment type="similarity">
    <text evidence="16">Belongs to the G-protein coupled receptor 1 family.</text>
</comment>
<evidence type="ECO:0000256" key="14">
    <source>
        <dbReference type="ARBA" id="ARBA00025402"/>
    </source>
</evidence>
<feature type="transmembrane region" description="Helical" evidence="18">
    <location>
        <begin position="191"/>
        <end position="211"/>
    </location>
</feature>